<protein>
    <submittedName>
        <fullName evidence="6">MFS transporter</fullName>
    </submittedName>
</protein>
<feature type="transmembrane region" description="Helical" evidence="5">
    <location>
        <begin position="273"/>
        <end position="292"/>
    </location>
</feature>
<evidence type="ECO:0000256" key="5">
    <source>
        <dbReference type="SAM" id="Phobius"/>
    </source>
</evidence>
<keyword evidence="7" id="KW-1185">Reference proteome</keyword>
<evidence type="ECO:0000313" key="7">
    <source>
        <dbReference type="Proteomes" id="UP001172083"/>
    </source>
</evidence>
<keyword evidence="2 5" id="KW-0812">Transmembrane</keyword>
<dbReference type="PANTHER" id="PTHR23514:SF13">
    <property type="entry name" value="INNER MEMBRANE PROTEIN YBJJ"/>
    <property type="match status" value="1"/>
</dbReference>
<feature type="transmembrane region" description="Helical" evidence="5">
    <location>
        <begin position="79"/>
        <end position="97"/>
    </location>
</feature>
<dbReference type="InterPro" id="IPR036259">
    <property type="entry name" value="MFS_trans_sf"/>
</dbReference>
<accession>A0ABT8LHX1</accession>
<dbReference type="Proteomes" id="UP001172083">
    <property type="component" value="Unassembled WGS sequence"/>
</dbReference>
<feature type="transmembrane region" description="Helical" evidence="5">
    <location>
        <begin position="12"/>
        <end position="31"/>
    </location>
</feature>
<evidence type="ECO:0000256" key="4">
    <source>
        <dbReference type="ARBA" id="ARBA00023136"/>
    </source>
</evidence>
<dbReference type="Pfam" id="PF07690">
    <property type="entry name" value="MFS_1"/>
    <property type="match status" value="1"/>
</dbReference>
<dbReference type="PANTHER" id="PTHR23514">
    <property type="entry name" value="BYPASS OF STOP CODON PROTEIN 6"/>
    <property type="match status" value="1"/>
</dbReference>
<dbReference type="InterPro" id="IPR011701">
    <property type="entry name" value="MFS"/>
</dbReference>
<comment type="caution">
    <text evidence="6">The sequence shown here is derived from an EMBL/GenBank/DDBJ whole genome shotgun (WGS) entry which is preliminary data.</text>
</comment>
<dbReference type="SUPFAM" id="SSF103473">
    <property type="entry name" value="MFS general substrate transporter"/>
    <property type="match status" value="1"/>
</dbReference>
<evidence type="ECO:0000256" key="2">
    <source>
        <dbReference type="ARBA" id="ARBA00022692"/>
    </source>
</evidence>
<dbReference type="InterPro" id="IPR051788">
    <property type="entry name" value="MFS_Transporter"/>
</dbReference>
<dbReference type="EMBL" id="JAUJEB010000008">
    <property type="protein sequence ID" value="MDN5216335.1"/>
    <property type="molecule type" value="Genomic_DNA"/>
</dbReference>
<feature type="transmembrane region" description="Helical" evidence="5">
    <location>
        <begin position="51"/>
        <end position="72"/>
    </location>
</feature>
<feature type="transmembrane region" description="Helical" evidence="5">
    <location>
        <begin position="140"/>
        <end position="159"/>
    </location>
</feature>
<proteinExistence type="predicted"/>
<dbReference type="Gene3D" id="1.20.1250.20">
    <property type="entry name" value="MFS general substrate transporter like domains"/>
    <property type="match status" value="2"/>
</dbReference>
<keyword evidence="3 5" id="KW-1133">Transmembrane helix</keyword>
<dbReference type="CDD" id="cd17393">
    <property type="entry name" value="MFS_MosC_like"/>
    <property type="match status" value="1"/>
</dbReference>
<comment type="subcellular location">
    <subcellularLocation>
        <location evidence="1">Membrane</location>
        <topology evidence="1">Multi-pass membrane protein</topology>
    </subcellularLocation>
</comment>
<evidence type="ECO:0000313" key="6">
    <source>
        <dbReference type="EMBL" id="MDN5216335.1"/>
    </source>
</evidence>
<organism evidence="6 7">
    <name type="scientific">Agaribacillus aureus</name>
    <dbReference type="NCBI Taxonomy" id="3051825"/>
    <lineage>
        <taxon>Bacteria</taxon>
        <taxon>Pseudomonadati</taxon>
        <taxon>Bacteroidota</taxon>
        <taxon>Cytophagia</taxon>
        <taxon>Cytophagales</taxon>
        <taxon>Splendidivirgaceae</taxon>
        <taxon>Agaribacillus</taxon>
    </lineage>
</organism>
<feature type="transmembrane region" description="Helical" evidence="5">
    <location>
        <begin position="103"/>
        <end position="128"/>
    </location>
</feature>
<sequence length="382" mass="40266">MIRNLNSYFSHAPSRAVGLLFAINSFMFGNWAARIPDVKERLQLSEGDLGIALLGLSIGAMISMPFMGWLLGKRGAGQLAYLFIILYCVSMVVPVMAPSLLWLTVSLVVVGITNGATDIAINAAAAAVEKKYNISIMSTSHGMWSMGSMIGAGIAGYIAQKEINQPLHMIVAASVMIFVCISQTKTLLKIKDDQEASEGFVLPKGPIIGLALMTFCILIAEGAIADWSAVFIKGAKLGNKMQAGLGYAGFSLAMTLGRFYGDSIIPKYNKSRILTTCGMIAGLGLVMTISFATPLAAIVGFTLAGFGFSLMIPILFSAAAKVKGIAPGTGIAMVATLGYVGFLVGPPAIGFIAEKTNLNYGLGFIVLLTFTAVLLSSFVKTR</sequence>
<feature type="transmembrane region" description="Helical" evidence="5">
    <location>
        <begin position="205"/>
        <end position="224"/>
    </location>
</feature>
<feature type="transmembrane region" description="Helical" evidence="5">
    <location>
        <begin position="358"/>
        <end position="379"/>
    </location>
</feature>
<keyword evidence="4 5" id="KW-0472">Membrane</keyword>
<evidence type="ECO:0000256" key="3">
    <source>
        <dbReference type="ARBA" id="ARBA00022989"/>
    </source>
</evidence>
<feature type="transmembrane region" description="Helical" evidence="5">
    <location>
        <begin position="244"/>
        <end position="261"/>
    </location>
</feature>
<dbReference type="RefSeq" id="WP_346761673.1">
    <property type="nucleotide sequence ID" value="NZ_JAUJEB010000008.1"/>
</dbReference>
<feature type="transmembrane region" description="Helical" evidence="5">
    <location>
        <begin position="298"/>
        <end position="319"/>
    </location>
</feature>
<gene>
    <name evidence="6" type="ORF">QQ020_29980</name>
</gene>
<feature type="transmembrane region" description="Helical" evidence="5">
    <location>
        <begin position="165"/>
        <end position="184"/>
    </location>
</feature>
<reference evidence="6" key="1">
    <citation type="submission" date="2023-06" db="EMBL/GenBank/DDBJ databases">
        <title>Genomic of Agaribacillus aureum.</title>
        <authorList>
            <person name="Wang G."/>
        </authorList>
    </citation>
    <scope>NUCLEOTIDE SEQUENCE</scope>
    <source>
        <strain evidence="6">BMA12</strain>
    </source>
</reference>
<name>A0ABT8LHX1_9BACT</name>
<evidence type="ECO:0000256" key="1">
    <source>
        <dbReference type="ARBA" id="ARBA00004141"/>
    </source>
</evidence>
<feature type="transmembrane region" description="Helical" evidence="5">
    <location>
        <begin position="331"/>
        <end position="352"/>
    </location>
</feature>